<reference evidence="3 4" key="1">
    <citation type="submission" date="2019-04" db="EMBL/GenBank/DDBJ databases">
        <title>Rhizobium terrae sp. nov., isolated from a paddy soil.</title>
        <authorList>
            <person name="Lin S.-Y."/>
            <person name="Hameed A."/>
            <person name="Huang H.-I."/>
            <person name="Young C.-C."/>
        </authorList>
    </citation>
    <scope>NUCLEOTIDE SEQUENCE [LARGE SCALE GENOMIC DNA]</scope>
    <source>
        <strain evidence="3 4">CC-HIH110</strain>
    </source>
</reference>
<gene>
    <name evidence="3" type="ORF">E6C51_01315</name>
</gene>
<evidence type="ECO:0000313" key="3">
    <source>
        <dbReference type="EMBL" id="THF53786.1"/>
    </source>
</evidence>
<keyword evidence="1" id="KW-1133">Transmembrane helix</keyword>
<keyword evidence="4" id="KW-1185">Reference proteome</keyword>
<keyword evidence="3" id="KW-0540">Nuclease</keyword>
<keyword evidence="1" id="KW-0472">Membrane</keyword>
<keyword evidence="1" id="KW-0812">Transmembrane</keyword>
<feature type="domain" description="Endonuclease/exonuclease/phosphatase" evidence="2">
    <location>
        <begin position="117"/>
        <end position="308"/>
    </location>
</feature>
<comment type="caution">
    <text evidence="3">The sequence shown here is derived from an EMBL/GenBank/DDBJ whole genome shotgun (WGS) entry which is preliminary data.</text>
</comment>
<protein>
    <submittedName>
        <fullName evidence="3">Endonuclease</fullName>
    </submittedName>
</protein>
<dbReference type="Proteomes" id="UP000310754">
    <property type="component" value="Unassembled WGS sequence"/>
</dbReference>
<feature type="transmembrane region" description="Helical" evidence="1">
    <location>
        <begin position="74"/>
        <end position="92"/>
    </location>
</feature>
<keyword evidence="3" id="KW-0378">Hydrolase</keyword>
<keyword evidence="3" id="KW-0255">Endonuclease</keyword>
<dbReference type="Gene3D" id="3.60.10.10">
    <property type="entry name" value="Endonuclease/exonuclease/phosphatase"/>
    <property type="match status" value="1"/>
</dbReference>
<evidence type="ECO:0000256" key="1">
    <source>
        <dbReference type="SAM" id="Phobius"/>
    </source>
</evidence>
<sequence length="337" mass="37433">MQPQSQPSMKRSMRAMFLHILATLLCLGLAVFALRYTTNFWGVSVVFSLQLQAGLALIVLALACVIIRPSSFTLFMLMMTLFIFFHAVWMMWQSLPPPIPDNLRSGNLASMQKLRVLSFNVLGDNIKNSTKIADFIEKTDADIAYIMEAAPVALHLERLSKLYPYRIGCGEHTATCDLMLLSKYPLDMIYVGNLSDLRKDRFAMARVHIAGTALQLAAAHLSKPYFDDYHAEELDILSQVLSTTNGPLLLAGDFNAATIAPDMQALLKHTGLTTTGWEPATWPVRLGRFGIPIDHIYIRTPLMAQKLSRIPSNFGSNHYGLIADLMIAKSDSQPGSN</sequence>
<proteinExistence type="predicted"/>
<dbReference type="Pfam" id="PF03372">
    <property type="entry name" value="Exo_endo_phos"/>
    <property type="match status" value="1"/>
</dbReference>
<evidence type="ECO:0000259" key="2">
    <source>
        <dbReference type="Pfam" id="PF03372"/>
    </source>
</evidence>
<dbReference type="SUPFAM" id="SSF56219">
    <property type="entry name" value="DNase I-like"/>
    <property type="match status" value="1"/>
</dbReference>
<organism evidence="3 4">
    <name type="scientific">Allorhizobium terrae</name>
    <dbReference type="NCBI Taxonomy" id="1848972"/>
    <lineage>
        <taxon>Bacteria</taxon>
        <taxon>Pseudomonadati</taxon>
        <taxon>Pseudomonadota</taxon>
        <taxon>Alphaproteobacteria</taxon>
        <taxon>Hyphomicrobiales</taxon>
        <taxon>Rhizobiaceae</taxon>
        <taxon>Rhizobium/Agrobacterium group</taxon>
        <taxon>Allorhizobium</taxon>
    </lineage>
</organism>
<dbReference type="InterPro" id="IPR005135">
    <property type="entry name" value="Endo/exonuclease/phosphatase"/>
</dbReference>
<dbReference type="EMBL" id="SSOA01000001">
    <property type="protein sequence ID" value="THF53786.1"/>
    <property type="molecule type" value="Genomic_DNA"/>
</dbReference>
<dbReference type="GO" id="GO:0004519">
    <property type="term" value="F:endonuclease activity"/>
    <property type="evidence" value="ECO:0007669"/>
    <property type="project" value="UniProtKB-KW"/>
</dbReference>
<dbReference type="AlphaFoldDB" id="A0A4S4A716"/>
<evidence type="ECO:0000313" key="4">
    <source>
        <dbReference type="Proteomes" id="UP000310754"/>
    </source>
</evidence>
<accession>A0A4S4A716</accession>
<dbReference type="InterPro" id="IPR036691">
    <property type="entry name" value="Endo/exonu/phosph_ase_sf"/>
</dbReference>
<feature type="transmembrane region" description="Helical" evidence="1">
    <location>
        <begin position="49"/>
        <end position="67"/>
    </location>
</feature>
<name>A0A4S4A716_9HYPH</name>